<dbReference type="Gene3D" id="1.25.40.10">
    <property type="entry name" value="Tetratricopeptide repeat domain"/>
    <property type="match status" value="1"/>
</dbReference>
<dbReference type="AlphaFoldDB" id="A0A8J6QR97"/>
<dbReference type="Proteomes" id="UP000632828">
    <property type="component" value="Unassembled WGS sequence"/>
</dbReference>
<dbReference type="InterPro" id="IPR011990">
    <property type="entry name" value="TPR-like_helical_dom_sf"/>
</dbReference>
<keyword evidence="2" id="KW-1185">Reference proteome</keyword>
<evidence type="ECO:0000313" key="2">
    <source>
        <dbReference type="Proteomes" id="UP000632828"/>
    </source>
</evidence>
<gene>
    <name evidence="1" type="ORF">ICT70_08710</name>
</gene>
<dbReference type="RefSeq" id="WP_191155605.1">
    <property type="nucleotide sequence ID" value="NZ_JACWUN010000008.1"/>
</dbReference>
<dbReference type="EMBL" id="JACWUN010000008">
    <property type="protein sequence ID" value="MBD1400748.1"/>
    <property type="molecule type" value="Genomic_DNA"/>
</dbReference>
<comment type="caution">
    <text evidence="1">The sequence shown here is derived from an EMBL/GenBank/DDBJ whole genome shotgun (WGS) entry which is preliminary data.</text>
</comment>
<reference evidence="1" key="1">
    <citation type="submission" date="2020-09" db="EMBL/GenBank/DDBJ databases">
        <title>Pelobacter alkaliphilus sp. nov., a novel anaerobic arsenate-reducing bacterium from terrestrial mud volcano.</title>
        <authorList>
            <person name="Khomyakova M.A."/>
            <person name="Merkel A.Y."/>
            <person name="Slobodkin A.I."/>
        </authorList>
    </citation>
    <scope>NUCLEOTIDE SEQUENCE</scope>
    <source>
        <strain evidence="1">M08fum</strain>
    </source>
</reference>
<sequence>MQEKELNDLLNKGKEAVEKGYIPSAQVFFSQVAEHKNSPEVRSYLAYCLAKSQGRTQVAAKTCIESIRREPDNPTHYLLLGRIHLLADDKVKAVQVLRQGANINKDQRIINEISKLGMRRAPVIKSLKRNHPLNRVLGKIFARLGLR</sequence>
<dbReference type="SUPFAM" id="SSF48452">
    <property type="entry name" value="TPR-like"/>
    <property type="match status" value="1"/>
</dbReference>
<evidence type="ECO:0000313" key="1">
    <source>
        <dbReference type="EMBL" id="MBD1400748.1"/>
    </source>
</evidence>
<protein>
    <recommendedName>
        <fullName evidence="3">Tetratricopeptide repeat protein</fullName>
    </recommendedName>
</protein>
<proteinExistence type="predicted"/>
<name>A0A8J6QR97_9BACT</name>
<accession>A0A8J6QR97</accession>
<evidence type="ECO:0008006" key="3">
    <source>
        <dbReference type="Google" id="ProtNLM"/>
    </source>
</evidence>
<organism evidence="1 2">
    <name type="scientific">Pelovirga terrestris</name>
    <dbReference type="NCBI Taxonomy" id="2771352"/>
    <lineage>
        <taxon>Bacteria</taxon>
        <taxon>Pseudomonadati</taxon>
        <taxon>Thermodesulfobacteriota</taxon>
        <taxon>Desulfuromonadia</taxon>
        <taxon>Geobacterales</taxon>
        <taxon>Geobacteraceae</taxon>
        <taxon>Pelovirga</taxon>
    </lineage>
</organism>